<evidence type="ECO:0000256" key="1">
    <source>
        <dbReference type="ARBA" id="ARBA00022723"/>
    </source>
</evidence>
<dbReference type="PANTHER" id="PTHR43312">
    <property type="entry name" value="D-THREO-ALDOSE 1-DEHYDROGENASE"/>
    <property type="match status" value="1"/>
</dbReference>
<protein>
    <submittedName>
        <fullName evidence="5">Predicted oxidoreductase of the aldo/keto reductase family</fullName>
    </submittedName>
</protein>
<dbReference type="CDD" id="cd19100">
    <property type="entry name" value="AKR_unchar"/>
    <property type="match status" value="1"/>
</dbReference>
<evidence type="ECO:0000313" key="5">
    <source>
        <dbReference type="EMBL" id="SFI00579.1"/>
    </source>
</evidence>
<dbReference type="InterPro" id="IPR036812">
    <property type="entry name" value="NAD(P)_OxRdtase_dom_sf"/>
</dbReference>
<dbReference type="InterPro" id="IPR017896">
    <property type="entry name" value="4Fe4S_Fe-S-bd"/>
</dbReference>
<dbReference type="PROSITE" id="PS51379">
    <property type="entry name" value="4FE4S_FER_2"/>
    <property type="match status" value="1"/>
</dbReference>
<proteinExistence type="predicted"/>
<dbReference type="EMBL" id="FOQK01000011">
    <property type="protein sequence ID" value="SFI00579.1"/>
    <property type="molecule type" value="Genomic_DNA"/>
</dbReference>
<dbReference type="InterPro" id="IPR017900">
    <property type="entry name" value="4Fe4S_Fe_S_CS"/>
</dbReference>
<keyword evidence="3" id="KW-0411">Iron-sulfur</keyword>
<dbReference type="InterPro" id="IPR023210">
    <property type="entry name" value="NADP_OxRdtase_dom"/>
</dbReference>
<dbReference type="Gene3D" id="3.20.20.100">
    <property type="entry name" value="NADP-dependent oxidoreductase domain"/>
    <property type="match status" value="1"/>
</dbReference>
<dbReference type="GO" id="GO:0051536">
    <property type="term" value="F:iron-sulfur cluster binding"/>
    <property type="evidence" value="ECO:0007669"/>
    <property type="project" value="UniProtKB-KW"/>
</dbReference>
<keyword evidence="2" id="KW-0408">Iron</keyword>
<dbReference type="OrthoDB" id="9773828at2"/>
<dbReference type="InterPro" id="IPR053135">
    <property type="entry name" value="AKR2_Oxidoreductase"/>
</dbReference>
<dbReference type="RefSeq" id="WP_075443332.1">
    <property type="nucleotide sequence ID" value="NZ_FOQK01000011.1"/>
</dbReference>
<dbReference type="AlphaFoldDB" id="A0A1I3ENQ4"/>
<sequence>MRQVTLGTTGITVPQNGFGALPIQRVTKAEAVELLRAAYEGGMRYFDTARAYSDSEEKLGEAFHGMWDKVFLATKTHAKTPEGFWQDLETSLRLLQTDCIDVYQFHCADQCWRPGDGSGMYEAMLAAKQQGKIRHIGVTAHKIKVAFECVESGLYETLQFPFSYLASEQEIKLVKLCQERNVGFIAMKGLAGGLINRSAAAMAYIAQYDNVLPIWGIQRQQELSEWLSYMQETPAMDAELAAYIENEQKELSGEFCRGCGYCMPCPAGIMINQCARMSLMLRRAPSEAWLTPEMQAEMKKIEGCLNCRKCTTKCPYELNTPELLRKNYEDYKKVLAGEVTV</sequence>
<evidence type="ECO:0000313" key="6">
    <source>
        <dbReference type="Proteomes" id="UP000183639"/>
    </source>
</evidence>
<dbReference type="GO" id="GO:0046872">
    <property type="term" value="F:metal ion binding"/>
    <property type="evidence" value="ECO:0007669"/>
    <property type="project" value="UniProtKB-KW"/>
</dbReference>
<feature type="domain" description="4Fe-4S ferredoxin-type" evidence="4">
    <location>
        <begin position="294"/>
        <end position="326"/>
    </location>
</feature>
<dbReference type="Proteomes" id="UP000183639">
    <property type="component" value="Unassembled WGS sequence"/>
</dbReference>
<accession>A0A1I3ENQ4</accession>
<name>A0A1I3ENQ4_SELRU</name>
<gene>
    <name evidence="5" type="ORF">SAMN04487861_1116</name>
</gene>
<evidence type="ECO:0000256" key="3">
    <source>
        <dbReference type="ARBA" id="ARBA00023014"/>
    </source>
</evidence>
<dbReference type="SUPFAM" id="SSF46548">
    <property type="entry name" value="alpha-helical ferredoxin"/>
    <property type="match status" value="1"/>
</dbReference>
<organism evidence="5 6">
    <name type="scientific">Selenomonas ruminantium</name>
    <dbReference type="NCBI Taxonomy" id="971"/>
    <lineage>
        <taxon>Bacteria</taxon>
        <taxon>Bacillati</taxon>
        <taxon>Bacillota</taxon>
        <taxon>Negativicutes</taxon>
        <taxon>Selenomonadales</taxon>
        <taxon>Selenomonadaceae</taxon>
        <taxon>Selenomonas</taxon>
    </lineage>
</organism>
<dbReference type="PANTHER" id="PTHR43312:SF1">
    <property type="entry name" value="NADP-DEPENDENT OXIDOREDUCTASE DOMAIN-CONTAINING PROTEIN"/>
    <property type="match status" value="1"/>
</dbReference>
<keyword evidence="1" id="KW-0479">Metal-binding</keyword>
<dbReference type="PROSITE" id="PS00198">
    <property type="entry name" value="4FE4S_FER_1"/>
    <property type="match status" value="1"/>
</dbReference>
<dbReference type="Pfam" id="PF13534">
    <property type="entry name" value="Fer4_17"/>
    <property type="match status" value="1"/>
</dbReference>
<dbReference type="Pfam" id="PF00248">
    <property type="entry name" value="Aldo_ket_red"/>
    <property type="match status" value="1"/>
</dbReference>
<evidence type="ECO:0000259" key="4">
    <source>
        <dbReference type="PROSITE" id="PS51379"/>
    </source>
</evidence>
<evidence type="ECO:0000256" key="2">
    <source>
        <dbReference type="ARBA" id="ARBA00023004"/>
    </source>
</evidence>
<reference evidence="5 6" key="1">
    <citation type="submission" date="2016-10" db="EMBL/GenBank/DDBJ databases">
        <authorList>
            <person name="de Groot N.N."/>
        </authorList>
    </citation>
    <scope>NUCLEOTIDE SEQUENCE [LARGE SCALE GENOMIC DNA]</scope>
    <source>
        <strain evidence="5 6">Z108</strain>
    </source>
</reference>
<dbReference type="SUPFAM" id="SSF51430">
    <property type="entry name" value="NAD(P)-linked oxidoreductase"/>
    <property type="match status" value="1"/>
</dbReference>